<evidence type="ECO:0000313" key="1">
    <source>
        <dbReference type="EMBL" id="BDG16949.1"/>
    </source>
</evidence>
<organism evidence="1 2">
    <name type="scientific">Thermus brockianus</name>
    <dbReference type="NCBI Taxonomy" id="56956"/>
    <lineage>
        <taxon>Bacteria</taxon>
        <taxon>Thermotogati</taxon>
        <taxon>Deinococcota</taxon>
        <taxon>Deinococci</taxon>
        <taxon>Thermales</taxon>
        <taxon>Thermaceae</taxon>
        <taxon>Thermus</taxon>
    </lineage>
</organism>
<name>A0ABM7XKU1_THEBO</name>
<reference evidence="1 2" key="1">
    <citation type="journal article" date="2022" name="Microbiol. Resour. Announc.">
        <title>Complete Genome Sequences of Thermus Strains Isolated from Senami Hot Spring in Japan.</title>
        <authorList>
            <person name="Miyazaki K."/>
        </authorList>
    </citation>
    <scope>NUCLEOTIDE SEQUENCE [LARGE SCALE GENOMIC DNA]</scope>
    <source>
        <strain evidence="1 2">SNM4-1</strain>
    </source>
</reference>
<dbReference type="Proteomes" id="UP000831120">
    <property type="component" value="Chromosome"/>
</dbReference>
<dbReference type="EMBL" id="AP025593">
    <property type="protein sequence ID" value="BDG16949.1"/>
    <property type="molecule type" value="Genomic_DNA"/>
</dbReference>
<evidence type="ECO:0000313" key="2">
    <source>
        <dbReference type="Proteomes" id="UP000831120"/>
    </source>
</evidence>
<gene>
    <name evidence="1" type="ORF">TbrSNM41_16830</name>
</gene>
<sequence length="40" mass="4209">MALAARCLLAYRRGERSPEAAAGAMLEAASHLALIPDQRG</sequence>
<accession>A0ABM7XKU1</accession>
<proteinExistence type="predicted"/>
<dbReference type="RefSeq" id="WP_256464040.1">
    <property type="nucleotide sequence ID" value="NZ_AP025593.1"/>
</dbReference>
<protein>
    <submittedName>
        <fullName evidence="1">Uncharacterized protein</fullName>
    </submittedName>
</protein>
<keyword evidence="2" id="KW-1185">Reference proteome</keyword>